<dbReference type="Proteomes" id="UP000435112">
    <property type="component" value="Unassembled WGS sequence"/>
</dbReference>
<feature type="chain" id="PRO_5036381357" description="RxLR effector protein" evidence="2">
    <location>
        <begin position="26"/>
        <end position="178"/>
    </location>
</feature>
<dbReference type="EMBL" id="QXFV01000610">
    <property type="protein sequence ID" value="KAE9032868.1"/>
    <property type="molecule type" value="Genomic_DNA"/>
</dbReference>
<organism evidence="5 7">
    <name type="scientific">Phytophthora rubi</name>
    <dbReference type="NCBI Taxonomy" id="129364"/>
    <lineage>
        <taxon>Eukaryota</taxon>
        <taxon>Sar</taxon>
        <taxon>Stramenopiles</taxon>
        <taxon>Oomycota</taxon>
        <taxon>Peronosporomycetes</taxon>
        <taxon>Peronosporales</taxon>
        <taxon>Peronosporaceae</taxon>
        <taxon>Phytophthora</taxon>
    </lineage>
</organism>
<evidence type="ECO:0000313" key="4">
    <source>
        <dbReference type="EMBL" id="KAE9032868.1"/>
    </source>
</evidence>
<feature type="signal peptide" evidence="2">
    <location>
        <begin position="1"/>
        <end position="25"/>
    </location>
</feature>
<evidence type="ECO:0000313" key="6">
    <source>
        <dbReference type="Proteomes" id="UP000429607"/>
    </source>
</evidence>
<evidence type="ECO:0000313" key="5">
    <source>
        <dbReference type="EMBL" id="KAE9339569.1"/>
    </source>
</evidence>
<evidence type="ECO:0000313" key="8">
    <source>
        <dbReference type="Proteomes" id="UP000435112"/>
    </source>
</evidence>
<dbReference type="EMBL" id="QXFU01000599">
    <property type="protein sequence ID" value="KAE9027996.1"/>
    <property type="molecule type" value="Genomic_DNA"/>
</dbReference>
<sequence>MHESRFNSPSSAAFLTLATATSICAVLAMSACTADPHPLLRADANLRQSLCCHKLTIQGDRSNGRPARAPRRIIGNALVPNALPVHPVSTPRRSPWPCKRRASGRSQEEAAPASGRVVSSKLLSNRSGGGGDAGFAGPSTVPRSRLMCNGMNPARVPTALSNRDLGAGACFDKIFERT</sequence>
<evidence type="ECO:0008006" key="9">
    <source>
        <dbReference type="Google" id="ProtNLM"/>
    </source>
</evidence>
<protein>
    <recommendedName>
        <fullName evidence="9">RxLR effector protein</fullName>
    </recommendedName>
</protein>
<dbReference type="Proteomes" id="UP000429607">
    <property type="component" value="Unassembled WGS sequence"/>
</dbReference>
<dbReference type="PROSITE" id="PS51257">
    <property type="entry name" value="PROKAR_LIPOPROTEIN"/>
    <property type="match status" value="1"/>
</dbReference>
<proteinExistence type="predicted"/>
<dbReference type="EMBL" id="QXFT01000613">
    <property type="protein sequence ID" value="KAE9339569.1"/>
    <property type="molecule type" value="Genomic_DNA"/>
</dbReference>
<evidence type="ECO:0000313" key="7">
    <source>
        <dbReference type="Proteomes" id="UP000434957"/>
    </source>
</evidence>
<gene>
    <name evidence="4" type="ORF">PR001_g10402</name>
    <name evidence="3" type="ORF">PR002_g10525</name>
    <name evidence="5" type="ORF">PR003_g10939</name>
</gene>
<evidence type="ECO:0000256" key="2">
    <source>
        <dbReference type="SAM" id="SignalP"/>
    </source>
</evidence>
<accession>A0A6A4FDX8</accession>
<name>A0A6A4FDX8_9STRA</name>
<keyword evidence="7" id="KW-1185">Reference proteome</keyword>
<feature type="region of interest" description="Disordered" evidence="1">
    <location>
        <begin position="84"/>
        <end position="138"/>
    </location>
</feature>
<reference evidence="5 7" key="1">
    <citation type="submission" date="2018-08" db="EMBL/GenBank/DDBJ databases">
        <title>Genomic investigation of the strawberry pathogen Phytophthora fragariae indicates pathogenicity is determined by transcriptional variation in three key races.</title>
        <authorList>
            <person name="Adams T.M."/>
            <person name="Armitage A.D."/>
            <person name="Sobczyk M.K."/>
            <person name="Bates H.J."/>
            <person name="Dunwell J.M."/>
            <person name="Nellist C.F."/>
            <person name="Harrison R.J."/>
        </authorList>
    </citation>
    <scope>NUCLEOTIDE SEQUENCE [LARGE SCALE GENOMIC DNA]</scope>
    <source>
        <strain evidence="4 6">SCRP249</strain>
        <strain evidence="3 8">SCRP324</strain>
        <strain evidence="5 7">SCRP333</strain>
    </source>
</reference>
<evidence type="ECO:0000313" key="3">
    <source>
        <dbReference type="EMBL" id="KAE9027996.1"/>
    </source>
</evidence>
<dbReference type="OrthoDB" id="10349833at2759"/>
<dbReference type="Proteomes" id="UP000434957">
    <property type="component" value="Unassembled WGS sequence"/>
</dbReference>
<comment type="caution">
    <text evidence="5">The sequence shown here is derived from an EMBL/GenBank/DDBJ whole genome shotgun (WGS) entry which is preliminary data.</text>
</comment>
<keyword evidence="2" id="KW-0732">Signal</keyword>
<dbReference type="AlphaFoldDB" id="A0A6A4FDX8"/>
<evidence type="ECO:0000256" key="1">
    <source>
        <dbReference type="SAM" id="MobiDB-lite"/>
    </source>
</evidence>